<feature type="compositionally biased region" description="Polar residues" evidence="1">
    <location>
        <begin position="1"/>
        <end position="11"/>
    </location>
</feature>
<accession>A0A182J0B9</accession>
<dbReference type="VEuPathDB" id="VectorBase:AATE008916"/>
<feature type="region of interest" description="Disordered" evidence="1">
    <location>
        <begin position="1"/>
        <end position="23"/>
    </location>
</feature>
<proteinExistence type="predicted"/>
<feature type="transmembrane region" description="Helical" evidence="2">
    <location>
        <begin position="62"/>
        <end position="82"/>
    </location>
</feature>
<protein>
    <submittedName>
        <fullName evidence="3">Uncharacterized protein</fullName>
    </submittedName>
</protein>
<organism evidence="3">
    <name type="scientific">Anopheles atroparvus</name>
    <name type="common">European mosquito</name>
    <dbReference type="NCBI Taxonomy" id="41427"/>
    <lineage>
        <taxon>Eukaryota</taxon>
        <taxon>Metazoa</taxon>
        <taxon>Ecdysozoa</taxon>
        <taxon>Arthropoda</taxon>
        <taxon>Hexapoda</taxon>
        <taxon>Insecta</taxon>
        <taxon>Pterygota</taxon>
        <taxon>Neoptera</taxon>
        <taxon>Endopterygota</taxon>
        <taxon>Diptera</taxon>
        <taxon>Nematocera</taxon>
        <taxon>Culicoidea</taxon>
        <taxon>Culicidae</taxon>
        <taxon>Anophelinae</taxon>
        <taxon>Anopheles</taxon>
    </lineage>
</organism>
<evidence type="ECO:0000256" key="1">
    <source>
        <dbReference type="SAM" id="MobiDB-lite"/>
    </source>
</evidence>
<keyword evidence="2" id="KW-0472">Membrane</keyword>
<dbReference type="EnsemblMetazoa" id="AATE008916-RA">
    <property type="protein sequence ID" value="AATE008916-PA.1"/>
    <property type="gene ID" value="AATE008916"/>
</dbReference>
<keyword evidence="2" id="KW-1133">Transmembrane helix</keyword>
<evidence type="ECO:0000256" key="2">
    <source>
        <dbReference type="SAM" id="Phobius"/>
    </source>
</evidence>
<sequence>MATTTAATTGRLQRGNEEQQTEERDEFYDLLEDHQLEQYLGDGEQVELELELAQQPVLRAKGLLVVLLLALLLLLLIDRIVLHLPEVVRLRYGQRRRLATGQAARSQRQPALHQKAFVRWRKTDRETHSGDGD</sequence>
<dbReference type="AlphaFoldDB" id="A0A182J0B9"/>
<evidence type="ECO:0000313" key="3">
    <source>
        <dbReference type="EnsemblMetazoa" id="AATE008916-PA.1"/>
    </source>
</evidence>
<name>A0A182J0B9_ANOAO</name>
<reference evidence="3" key="1">
    <citation type="submission" date="2022-08" db="UniProtKB">
        <authorList>
            <consortium name="EnsemblMetazoa"/>
        </authorList>
    </citation>
    <scope>IDENTIFICATION</scope>
    <source>
        <strain evidence="3">EBRO</strain>
    </source>
</reference>
<keyword evidence="2" id="KW-0812">Transmembrane</keyword>